<dbReference type="EMBL" id="VLLF01000001">
    <property type="protein sequence ID" value="TWI92720.1"/>
    <property type="molecule type" value="Genomic_DNA"/>
</dbReference>
<protein>
    <submittedName>
        <fullName evidence="7">ETC complex I subunit-like protein</fullName>
    </submittedName>
</protein>
<organism evidence="7 8">
    <name type="scientific">Roseibium hamelinense</name>
    <dbReference type="NCBI Taxonomy" id="150831"/>
    <lineage>
        <taxon>Bacteria</taxon>
        <taxon>Pseudomonadati</taxon>
        <taxon>Pseudomonadota</taxon>
        <taxon>Alphaproteobacteria</taxon>
        <taxon>Hyphomicrobiales</taxon>
        <taxon>Stappiaceae</taxon>
        <taxon>Roseibium</taxon>
    </lineage>
</organism>
<sequence>MVARIYRPAKTAMQSGKAKTERWVLDYEPEKPRSVEPLMGYTSSSDMKQQVRLFFDTKEEAVEYARRNKIPHRVEHAHERKVRGAAYSDNFKFDRMTPWTH</sequence>
<evidence type="ECO:0000256" key="2">
    <source>
        <dbReference type="ARBA" id="ARBA00022448"/>
    </source>
</evidence>
<dbReference type="Pfam" id="PF04800">
    <property type="entry name" value="NDUS4"/>
    <property type="match status" value="1"/>
</dbReference>
<evidence type="ECO:0000313" key="7">
    <source>
        <dbReference type="EMBL" id="TWI92720.1"/>
    </source>
</evidence>
<dbReference type="RefSeq" id="WP_145340266.1">
    <property type="nucleotide sequence ID" value="NZ_SMLY01000087.1"/>
</dbReference>
<evidence type="ECO:0000313" key="8">
    <source>
        <dbReference type="Proteomes" id="UP000320593"/>
    </source>
</evidence>
<evidence type="ECO:0000256" key="3">
    <source>
        <dbReference type="ARBA" id="ARBA00022660"/>
    </source>
</evidence>
<keyword evidence="2" id="KW-0813">Transport</keyword>
<dbReference type="AlphaFoldDB" id="A0A562TJ60"/>
<evidence type="ECO:0000256" key="1">
    <source>
        <dbReference type="ARBA" id="ARBA00004370"/>
    </source>
</evidence>
<dbReference type="Gene3D" id="3.30.160.190">
    <property type="entry name" value="atu1810 like domain"/>
    <property type="match status" value="1"/>
</dbReference>
<dbReference type="PANTHER" id="PTHR12219:SF8">
    <property type="entry name" value="NADH DEHYDROGENASE [UBIQUINONE] IRON-SULFUR PROTEIN 4, MITOCHONDRIAL"/>
    <property type="match status" value="1"/>
</dbReference>
<evidence type="ECO:0000256" key="4">
    <source>
        <dbReference type="ARBA" id="ARBA00022946"/>
    </source>
</evidence>
<reference evidence="7 8" key="1">
    <citation type="submission" date="2019-07" db="EMBL/GenBank/DDBJ databases">
        <title>Genomic Encyclopedia of Archaeal and Bacterial Type Strains, Phase II (KMG-II): from individual species to whole genera.</title>
        <authorList>
            <person name="Goeker M."/>
        </authorList>
    </citation>
    <scope>NUCLEOTIDE SEQUENCE [LARGE SCALE GENOMIC DNA]</scope>
    <source>
        <strain evidence="7 8">ATCC BAA-252</strain>
    </source>
</reference>
<keyword evidence="3" id="KW-0679">Respiratory chain</keyword>
<gene>
    <name evidence="7" type="ORF">JM93_00265</name>
</gene>
<keyword evidence="5" id="KW-0249">Electron transport</keyword>
<dbReference type="InterPro" id="IPR038532">
    <property type="entry name" value="NDUFS4-like_sf"/>
</dbReference>
<keyword evidence="6" id="KW-0472">Membrane</keyword>
<comment type="subcellular location">
    <subcellularLocation>
        <location evidence="1">Membrane</location>
    </subcellularLocation>
</comment>
<dbReference type="Proteomes" id="UP000320593">
    <property type="component" value="Unassembled WGS sequence"/>
</dbReference>
<evidence type="ECO:0000256" key="5">
    <source>
        <dbReference type="ARBA" id="ARBA00022982"/>
    </source>
</evidence>
<dbReference type="GO" id="GO:0022900">
    <property type="term" value="P:electron transport chain"/>
    <property type="evidence" value="ECO:0007669"/>
    <property type="project" value="InterPro"/>
</dbReference>
<accession>A0A562TJ60</accession>
<name>A0A562TJ60_9HYPH</name>
<keyword evidence="4" id="KW-0809">Transit peptide</keyword>
<dbReference type="InterPro" id="IPR006885">
    <property type="entry name" value="NADH_UbQ_FeS_4_mit-like"/>
</dbReference>
<dbReference type="PANTHER" id="PTHR12219">
    <property type="entry name" value="NADH-UBIQUINONE OXIDOREDUCTASE"/>
    <property type="match status" value="1"/>
</dbReference>
<evidence type="ECO:0000256" key="6">
    <source>
        <dbReference type="ARBA" id="ARBA00023136"/>
    </source>
</evidence>
<dbReference type="GO" id="GO:0016020">
    <property type="term" value="C:membrane"/>
    <property type="evidence" value="ECO:0007669"/>
    <property type="project" value="UniProtKB-SubCell"/>
</dbReference>
<keyword evidence="8" id="KW-1185">Reference proteome</keyword>
<dbReference type="OrthoDB" id="9799572at2"/>
<comment type="caution">
    <text evidence="7">The sequence shown here is derived from an EMBL/GenBank/DDBJ whole genome shotgun (WGS) entry which is preliminary data.</text>
</comment>
<proteinExistence type="predicted"/>